<keyword evidence="4" id="KW-1185">Reference proteome</keyword>
<dbReference type="PROSITE" id="PS51000">
    <property type="entry name" value="HTH_DEOR_2"/>
    <property type="match status" value="1"/>
</dbReference>
<dbReference type="InterPro" id="IPR013196">
    <property type="entry name" value="HTH_11"/>
</dbReference>
<dbReference type="InterPro" id="IPR051534">
    <property type="entry name" value="CBASS_pafABC_assoc_protein"/>
</dbReference>
<reference evidence="5" key="5">
    <citation type="journal article" date="2023" name="Curr. Opin. Microbiol.">
        <title>An emerging class of nucleic acid-sensing regulators in bacteria: WYL domain-containing proteins.</title>
        <authorList>
            <person name="Keller L.M."/>
            <person name="Weber-Ban E."/>
        </authorList>
    </citation>
    <scope>NUCLEOTIDE SEQUENCE</scope>
</reference>
<dbReference type="OrthoDB" id="9807255at2"/>
<feature type="domain" description="HTH deoR-type" evidence="3">
    <location>
        <begin position="3"/>
        <end position="66"/>
    </location>
</feature>
<dbReference type="InterPro" id="IPR036388">
    <property type="entry name" value="WH-like_DNA-bd_sf"/>
</dbReference>
<evidence type="ECO:0000256" key="1">
    <source>
        <dbReference type="ARBA" id="ARBA00023015"/>
    </source>
</evidence>
<dbReference type="Pfam" id="PF08279">
    <property type="entry name" value="HTH_11"/>
    <property type="match status" value="1"/>
</dbReference>
<organism evidence="4 5">
    <name type="scientific">Derxia gummosa DSM 723</name>
    <dbReference type="NCBI Taxonomy" id="1121388"/>
    <lineage>
        <taxon>Bacteria</taxon>
        <taxon>Pseudomonadati</taxon>
        <taxon>Pseudomonadota</taxon>
        <taxon>Betaproteobacteria</taxon>
        <taxon>Burkholderiales</taxon>
        <taxon>Alcaligenaceae</taxon>
        <taxon>Derxia</taxon>
    </lineage>
</organism>
<name>A0A8B6X6P5_9BURK</name>
<reference evidence="5" key="2">
    <citation type="journal article" date="1999" name="J. Mol. Evol.">
        <title>Molecular evolution of helix-turn-helix proteins.</title>
        <authorList>
            <person name="Rosinski J.A."/>
            <person name="Atchley W.R."/>
        </authorList>
    </citation>
    <scope>NUCLEOTIDE SEQUENCE</scope>
</reference>
<reference evidence="5" key="3">
    <citation type="journal article" date="2005" name="FEMS Microbiol. Rev.">
        <title>The many faces of the helix-turn-helix domain: transcription regulation and beyond.</title>
        <authorList>
            <person name="Aravind L."/>
            <person name="Anantharaman V."/>
            <person name="Balaji S."/>
            <person name="Babu M.M."/>
            <person name="Iyer L.M."/>
        </authorList>
    </citation>
    <scope>NUCLEOTIDE SEQUENCE</scope>
</reference>
<reference evidence="5" key="1">
    <citation type="journal article" date="1996" name="J. Mol. Biol.">
        <title>Structural classification of HTH DNA-binding domains and protein-DNA interaction modes.</title>
        <authorList>
            <person name="Wintjens R."/>
            <person name="Rooman M."/>
        </authorList>
    </citation>
    <scope>NUCLEOTIDE SEQUENCE</scope>
</reference>
<dbReference type="InterPro" id="IPR001034">
    <property type="entry name" value="DeoR_HTH"/>
</dbReference>
<accession>A0A8B6X6P5</accession>
<dbReference type="Gene3D" id="1.10.10.10">
    <property type="entry name" value="Winged helix-like DNA-binding domain superfamily/Winged helix DNA-binding domain"/>
    <property type="match status" value="1"/>
</dbReference>
<dbReference type="SUPFAM" id="SSF46785">
    <property type="entry name" value="Winged helix' DNA-binding domain"/>
    <property type="match status" value="1"/>
</dbReference>
<dbReference type="InterPro" id="IPR026881">
    <property type="entry name" value="WYL_dom"/>
</dbReference>
<evidence type="ECO:0000256" key="2">
    <source>
        <dbReference type="ARBA" id="ARBA00023163"/>
    </source>
</evidence>
<dbReference type="PANTHER" id="PTHR34580:SF3">
    <property type="entry name" value="PROTEIN PAFB"/>
    <property type="match status" value="1"/>
</dbReference>
<sequence>MRRADRLFRIVQTLRGRRLTTAAQLAETLGISVRTVYRDVRDLSLSGVPIEGEAGVGYRLRAGFDVPPLMFDAAELEALALGARMVGAWAGHGIADAARRALEKIAAAVPAERRPVLELRTLGAPDYFIDRAWRERFDLCKQAVDGRRVLVFGYRDRQGAPSRREVWPLGLHFWGSEEATPRWTLAAWCELRGGFRTFRIDALDEPQLTERRFPDADGRRLRDYLRAVSARD</sequence>
<proteinExistence type="predicted"/>
<dbReference type="InterPro" id="IPR036390">
    <property type="entry name" value="WH_DNA-bd_sf"/>
</dbReference>
<keyword evidence="2" id="KW-0804">Transcription</keyword>
<dbReference type="PROSITE" id="PS52050">
    <property type="entry name" value="WYL"/>
    <property type="match status" value="1"/>
</dbReference>
<dbReference type="GO" id="GO:0003700">
    <property type="term" value="F:DNA-binding transcription factor activity"/>
    <property type="evidence" value="ECO:0007669"/>
    <property type="project" value="InterPro"/>
</dbReference>
<reference evidence="5" key="4">
    <citation type="journal article" date="2014" name="Front. Genet.">
        <title>CARF and WYL domains: ligand-binding regulators of prokaryotic defense systems.</title>
        <authorList>
            <person name="Makarova K.S."/>
            <person name="Anantharaman V."/>
            <person name="Grishin N.V."/>
            <person name="Koonin E.V."/>
            <person name="Aravind L."/>
        </authorList>
    </citation>
    <scope>NUCLEOTIDE SEQUENCE</scope>
</reference>
<dbReference type="RefSeq" id="WP_028312985.1">
    <property type="nucleotide sequence ID" value="NZ_KI519499.1"/>
</dbReference>
<dbReference type="AlphaFoldDB" id="A0A8B6X6P5"/>
<dbReference type="Proteomes" id="UP000675920">
    <property type="component" value="Unplaced"/>
</dbReference>
<evidence type="ECO:0000313" key="5">
    <source>
        <dbReference type="RefSeq" id="WP_028312985.1"/>
    </source>
</evidence>
<protein>
    <submittedName>
        <fullName evidence="5">Helix-turn-helix transcriptional regulator</fullName>
    </submittedName>
</protein>
<keyword evidence="1" id="KW-0805">Transcription regulation</keyword>
<dbReference type="Pfam" id="PF13280">
    <property type="entry name" value="WYL"/>
    <property type="match status" value="1"/>
</dbReference>
<dbReference type="PANTHER" id="PTHR34580">
    <property type="match status" value="1"/>
</dbReference>
<reference evidence="5" key="6">
    <citation type="submission" date="2025-08" db="UniProtKB">
        <authorList>
            <consortium name="RefSeq"/>
        </authorList>
    </citation>
    <scope>IDENTIFICATION</scope>
</reference>
<evidence type="ECO:0000313" key="4">
    <source>
        <dbReference type="Proteomes" id="UP000675920"/>
    </source>
</evidence>
<evidence type="ECO:0000259" key="3">
    <source>
        <dbReference type="PROSITE" id="PS51000"/>
    </source>
</evidence>